<dbReference type="SUPFAM" id="SSF47336">
    <property type="entry name" value="ACP-like"/>
    <property type="match status" value="1"/>
</dbReference>
<dbReference type="InterPro" id="IPR020806">
    <property type="entry name" value="PKS_PP-bd"/>
</dbReference>
<name>A0ABW5HFY6_9PSEU</name>
<dbReference type="PROSITE" id="PS50075">
    <property type="entry name" value="CARRIER"/>
    <property type="match status" value="1"/>
</dbReference>
<proteinExistence type="predicted"/>
<organism evidence="4 5">
    <name type="scientific">Amycolatopsis silviterrae</name>
    <dbReference type="NCBI Taxonomy" id="1656914"/>
    <lineage>
        <taxon>Bacteria</taxon>
        <taxon>Bacillati</taxon>
        <taxon>Actinomycetota</taxon>
        <taxon>Actinomycetes</taxon>
        <taxon>Pseudonocardiales</taxon>
        <taxon>Pseudonocardiaceae</taxon>
        <taxon>Amycolatopsis</taxon>
    </lineage>
</organism>
<dbReference type="InterPro" id="IPR006162">
    <property type="entry name" value="Ppantetheine_attach_site"/>
</dbReference>
<dbReference type="PROSITE" id="PS00012">
    <property type="entry name" value="PHOSPHOPANTETHEINE"/>
    <property type="match status" value="1"/>
</dbReference>
<dbReference type="EMBL" id="JBHUKS010000026">
    <property type="protein sequence ID" value="MFD2472124.1"/>
    <property type="molecule type" value="Genomic_DNA"/>
</dbReference>
<protein>
    <submittedName>
        <fullName evidence="4">Acyl carrier protein</fullName>
    </submittedName>
</protein>
<feature type="domain" description="Carrier" evidence="3">
    <location>
        <begin position="3"/>
        <end position="81"/>
    </location>
</feature>
<dbReference type="Gene3D" id="1.10.1200.10">
    <property type="entry name" value="ACP-like"/>
    <property type="match status" value="1"/>
</dbReference>
<reference evidence="5" key="1">
    <citation type="journal article" date="2019" name="Int. J. Syst. Evol. Microbiol.">
        <title>The Global Catalogue of Microorganisms (GCM) 10K type strain sequencing project: providing services to taxonomists for standard genome sequencing and annotation.</title>
        <authorList>
            <consortium name="The Broad Institute Genomics Platform"/>
            <consortium name="The Broad Institute Genome Sequencing Center for Infectious Disease"/>
            <person name="Wu L."/>
            <person name="Ma J."/>
        </authorList>
    </citation>
    <scope>NUCLEOTIDE SEQUENCE [LARGE SCALE GENOMIC DNA]</scope>
    <source>
        <strain evidence="5">CGMCC 4.7641</strain>
    </source>
</reference>
<accession>A0ABW5HFY6</accession>
<keyword evidence="5" id="KW-1185">Reference proteome</keyword>
<dbReference type="Pfam" id="PF00550">
    <property type="entry name" value="PP-binding"/>
    <property type="match status" value="1"/>
</dbReference>
<dbReference type="InterPro" id="IPR009081">
    <property type="entry name" value="PP-bd_ACP"/>
</dbReference>
<evidence type="ECO:0000259" key="3">
    <source>
        <dbReference type="PROSITE" id="PS50075"/>
    </source>
</evidence>
<dbReference type="Proteomes" id="UP001597483">
    <property type="component" value="Unassembled WGS sequence"/>
</dbReference>
<keyword evidence="2" id="KW-0597">Phosphoprotein</keyword>
<dbReference type="RefSeq" id="WP_378309535.1">
    <property type="nucleotide sequence ID" value="NZ_JBHUKS010000026.1"/>
</dbReference>
<evidence type="ECO:0000256" key="1">
    <source>
        <dbReference type="ARBA" id="ARBA00022450"/>
    </source>
</evidence>
<comment type="caution">
    <text evidence="4">The sequence shown here is derived from an EMBL/GenBank/DDBJ whole genome shotgun (WGS) entry which is preliminary data.</text>
</comment>
<evidence type="ECO:0000313" key="4">
    <source>
        <dbReference type="EMBL" id="MFD2472124.1"/>
    </source>
</evidence>
<evidence type="ECO:0000313" key="5">
    <source>
        <dbReference type="Proteomes" id="UP001597483"/>
    </source>
</evidence>
<gene>
    <name evidence="4" type="ORF">ACFSVL_32335</name>
</gene>
<evidence type="ECO:0000256" key="2">
    <source>
        <dbReference type="ARBA" id="ARBA00022553"/>
    </source>
</evidence>
<dbReference type="SMART" id="SM00823">
    <property type="entry name" value="PKS_PP"/>
    <property type="match status" value="1"/>
</dbReference>
<sequence>MAEFTLDSLKSLLREVAGEEEGIDLDSEIATATFEQLGYDSLALLETSARIKHDYGVVLADDDVTSVGSPAELVDLVNKGLNVTAG</sequence>
<dbReference type="InterPro" id="IPR036736">
    <property type="entry name" value="ACP-like_sf"/>
</dbReference>
<keyword evidence="1" id="KW-0596">Phosphopantetheine</keyword>